<evidence type="ECO:0000313" key="3">
    <source>
        <dbReference type="Proteomes" id="UP000622707"/>
    </source>
</evidence>
<accession>A0ABS1JNS1</accession>
<dbReference type="SUPFAM" id="SSF81901">
    <property type="entry name" value="HCP-like"/>
    <property type="match status" value="1"/>
</dbReference>
<dbReference type="InterPro" id="IPR006597">
    <property type="entry name" value="Sel1-like"/>
</dbReference>
<gene>
    <name evidence="2" type="ORF">JI746_12435</name>
</gene>
<feature type="chain" id="PRO_5046463439" evidence="1">
    <location>
        <begin position="24"/>
        <end position="312"/>
    </location>
</feature>
<dbReference type="Gene3D" id="1.25.40.10">
    <property type="entry name" value="Tetratricopeptide repeat domain"/>
    <property type="match status" value="1"/>
</dbReference>
<organism evidence="2 3">
    <name type="scientific">Ramlibacter alkalitolerans</name>
    <dbReference type="NCBI Taxonomy" id="2039631"/>
    <lineage>
        <taxon>Bacteria</taxon>
        <taxon>Pseudomonadati</taxon>
        <taxon>Pseudomonadota</taxon>
        <taxon>Betaproteobacteria</taxon>
        <taxon>Burkholderiales</taxon>
        <taxon>Comamonadaceae</taxon>
        <taxon>Ramlibacter</taxon>
    </lineage>
</organism>
<protein>
    <submittedName>
        <fullName evidence="2">SEL1-like repeat protein</fullName>
    </submittedName>
</protein>
<dbReference type="InterPro" id="IPR011990">
    <property type="entry name" value="TPR-like_helical_dom_sf"/>
</dbReference>
<reference evidence="2 3" key="1">
    <citation type="journal article" date="2017" name="Int. J. Syst. Evol. Microbiol.">
        <title>Ramlibacter alkalitolerans sp. nov., alkali-tolerant bacterium isolated from soil of ginseng.</title>
        <authorList>
            <person name="Lee D.H."/>
            <person name="Cha C.J."/>
        </authorList>
    </citation>
    <scope>NUCLEOTIDE SEQUENCE [LARGE SCALE GENOMIC DNA]</scope>
    <source>
        <strain evidence="2 3">KACC 19305</strain>
    </source>
</reference>
<dbReference type="SMART" id="SM00671">
    <property type="entry name" value="SEL1"/>
    <property type="match status" value="1"/>
</dbReference>
<dbReference type="Proteomes" id="UP000622707">
    <property type="component" value="Unassembled WGS sequence"/>
</dbReference>
<keyword evidence="3" id="KW-1185">Reference proteome</keyword>
<proteinExistence type="predicted"/>
<dbReference type="SUPFAM" id="SSF55486">
    <property type="entry name" value="Metalloproteases ('zincins'), catalytic domain"/>
    <property type="match status" value="1"/>
</dbReference>
<feature type="signal peptide" evidence="1">
    <location>
        <begin position="1"/>
        <end position="23"/>
    </location>
</feature>
<sequence length="312" mass="34189">MFRTGAAALLAAAAAFIPGFAHADAFETGMNTLWEVLWHQSGIPTRLVHWEQPQLKVSINGVNAAAHRQHTLQALRDVAAEAGLQVADVSDQPDAAQTADVRIQITPDSTLSDNEPCVTQLHFQHETRLDWVEMQMRDGDARRCAYHEAMHVMGVRGHPEGPTVLSYFTNQTEGLQPLDKAMLHAWYSPATHGGMTPFEVLPILASELVAILPDKQQAALSRDRYLQRTVAEMQAFAEGSADVPMIVKRSGKCTDQGVRFGRMEMSYFLGVAYQKGAVVPQDAVQATRWMQRAASLGSRTAQTRLSAGRAAS</sequence>
<dbReference type="EMBL" id="JAEQND010000006">
    <property type="protein sequence ID" value="MBL0425918.1"/>
    <property type="molecule type" value="Genomic_DNA"/>
</dbReference>
<name>A0ABS1JNS1_9BURK</name>
<dbReference type="RefSeq" id="WP_201689849.1">
    <property type="nucleotide sequence ID" value="NZ_JAEQND010000006.1"/>
</dbReference>
<keyword evidence="1" id="KW-0732">Signal</keyword>
<evidence type="ECO:0000256" key="1">
    <source>
        <dbReference type="SAM" id="SignalP"/>
    </source>
</evidence>
<evidence type="ECO:0000313" key="2">
    <source>
        <dbReference type="EMBL" id="MBL0425918.1"/>
    </source>
</evidence>
<comment type="caution">
    <text evidence="2">The sequence shown here is derived from an EMBL/GenBank/DDBJ whole genome shotgun (WGS) entry which is preliminary data.</text>
</comment>